<gene>
    <name evidence="5" type="ORF">WN50_28460</name>
</gene>
<dbReference type="SMART" id="SM00318">
    <property type="entry name" value="SNc"/>
    <property type="match status" value="1"/>
</dbReference>
<dbReference type="GO" id="GO:0004519">
    <property type="term" value="F:endonuclease activity"/>
    <property type="evidence" value="ECO:0007669"/>
    <property type="project" value="UniProtKB-KW"/>
</dbReference>
<dbReference type="PANTHER" id="PTHR12302:SF3">
    <property type="entry name" value="SERINE_THREONINE-PROTEIN KINASE 31"/>
    <property type="match status" value="1"/>
</dbReference>
<evidence type="ECO:0000313" key="6">
    <source>
        <dbReference type="Proteomes" id="UP000033607"/>
    </source>
</evidence>
<evidence type="ECO:0000256" key="2">
    <source>
        <dbReference type="ARBA" id="ARBA00022759"/>
    </source>
</evidence>
<evidence type="ECO:0000256" key="3">
    <source>
        <dbReference type="ARBA" id="ARBA00022801"/>
    </source>
</evidence>
<keyword evidence="2" id="KW-0255">Endonuclease</keyword>
<protein>
    <submittedName>
        <fullName evidence="5">Nuclease</fullName>
    </submittedName>
</protein>
<comment type="caution">
    <text evidence="5">The sequence shown here is derived from an EMBL/GenBank/DDBJ whole genome shotgun (WGS) entry which is preliminary data.</text>
</comment>
<evidence type="ECO:0000256" key="1">
    <source>
        <dbReference type="ARBA" id="ARBA00022722"/>
    </source>
</evidence>
<dbReference type="InterPro" id="IPR016071">
    <property type="entry name" value="Staphylococal_nuclease_OB-fold"/>
</dbReference>
<dbReference type="OrthoDB" id="4376109at2"/>
<keyword evidence="1" id="KW-0540">Nuclease</keyword>
<sequence>MKINRLWGLLSQKRGIFFLFSVILVAICLFLVSCSTPEPPPLGVISRVERVVSGQTLEIIDPRSVVPALQSVRLIGIAAPDLKQEPWGLLALRYLEQVGLGKEILLESDREQRDRYNRVLAYVWLDGVLINEQLIKQGYVLAEEQIPNTKYSQRLLYAQYEARILAQGIWNPQQPLRLTPAEFRRQNEQK</sequence>
<organism evidence="5 6">
    <name type="scientific">Limnoraphis robusta CS-951</name>
    <dbReference type="NCBI Taxonomy" id="1637645"/>
    <lineage>
        <taxon>Bacteria</taxon>
        <taxon>Bacillati</taxon>
        <taxon>Cyanobacteriota</taxon>
        <taxon>Cyanophyceae</taxon>
        <taxon>Oscillatoriophycideae</taxon>
        <taxon>Oscillatoriales</taxon>
        <taxon>Sirenicapillariaceae</taxon>
        <taxon>Limnoraphis</taxon>
    </lineage>
</organism>
<dbReference type="SUPFAM" id="SSF50199">
    <property type="entry name" value="Staphylococcal nuclease"/>
    <property type="match status" value="1"/>
</dbReference>
<dbReference type="PANTHER" id="PTHR12302">
    <property type="entry name" value="EBNA2 BINDING PROTEIN P100"/>
    <property type="match status" value="1"/>
</dbReference>
<evidence type="ECO:0000259" key="4">
    <source>
        <dbReference type="PROSITE" id="PS50830"/>
    </source>
</evidence>
<dbReference type="PROSITE" id="PS51257">
    <property type="entry name" value="PROKAR_LIPOPROTEIN"/>
    <property type="match status" value="1"/>
</dbReference>
<dbReference type="GO" id="GO:0016787">
    <property type="term" value="F:hydrolase activity"/>
    <property type="evidence" value="ECO:0007669"/>
    <property type="project" value="UniProtKB-KW"/>
</dbReference>
<dbReference type="EMBL" id="LATL02000113">
    <property type="protein sequence ID" value="KKD34873.1"/>
    <property type="molecule type" value="Genomic_DNA"/>
</dbReference>
<reference evidence="5 6" key="1">
    <citation type="submission" date="2015-06" db="EMBL/GenBank/DDBJ databases">
        <title>Draft genome assembly of filamentous brackish cyanobacterium Limnoraphis robusta strain CS-951.</title>
        <authorList>
            <person name="Willis A."/>
            <person name="Parks M."/>
            <person name="Burford M.A."/>
        </authorList>
    </citation>
    <scope>NUCLEOTIDE SEQUENCE [LARGE SCALE GENOMIC DNA]</scope>
    <source>
        <strain evidence="5 6">CS-951</strain>
    </source>
</reference>
<proteinExistence type="predicted"/>
<dbReference type="InterPro" id="IPR035437">
    <property type="entry name" value="SNase_OB-fold_sf"/>
</dbReference>
<dbReference type="AlphaFoldDB" id="A0A0F5Y7Y9"/>
<feature type="domain" description="TNase-like" evidence="4">
    <location>
        <begin position="47"/>
        <end position="172"/>
    </location>
</feature>
<dbReference type="Pfam" id="PF00565">
    <property type="entry name" value="SNase"/>
    <property type="match status" value="1"/>
</dbReference>
<keyword evidence="3" id="KW-0378">Hydrolase</keyword>
<name>A0A0F5Y7Y9_9CYAN</name>
<dbReference type="RefSeq" id="WP_046281990.1">
    <property type="nucleotide sequence ID" value="NZ_LATL02000113.1"/>
</dbReference>
<accession>A0A0F5Y7Y9</accession>
<dbReference type="Proteomes" id="UP000033607">
    <property type="component" value="Unassembled WGS sequence"/>
</dbReference>
<dbReference type="Gene3D" id="2.40.50.90">
    <property type="match status" value="1"/>
</dbReference>
<evidence type="ECO:0000313" key="5">
    <source>
        <dbReference type="EMBL" id="KKD34873.1"/>
    </source>
</evidence>
<dbReference type="PROSITE" id="PS50830">
    <property type="entry name" value="TNASE_3"/>
    <property type="match status" value="1"/>
</dbReference>